<dbReference type="PANTHER" id="PTHR12166:SF8">
    <property type="entry name" value="CALCIUM-DEPENDENT SECRETION ACTIVATOR"/>
    <property type="match status" value="1"/>
</dbReference>
<proteinExistence type="predicted"/>
<accession>A0A813ZKM4</accession>
<dbReference type="InterPro" id="IPR033227">
    <property type="entry name" value="CAPS"/>
</dbReference>
<dbReference type="GO" id="GO:1990504">
    <property type="term" value="P:dense core granule exocytosis"/>
    <property type="evidence" value="ECO:0007669"/>
    <property type="project" value="InterPro"/>
</dbReference>
<dbReference type="AlphaFoldDB" id="A0A813ZKM4"/>
<dbReference type="Proteomes" id="UP000663852">
    <property type="component" value="Unassembled WGS sequence"/>
</dbReference>
<feature type="compositionally biased region" description="Polar residues" evidence="1">
    <location>
        <begin position="40"/>
        <end position="50"/>
    </location>
</feature>
<evidence type="ECO:0000256" key="1">
    <source>
        <dbReference type="SAM" id="MobiDB-lite"/>
    </source>
</evidence>
<name>A0A813ZKM4_ADIRI</name>
<dbReference type="EMBL" id="CAJNOJ010000032">
    <property type="protein sequence ID" value="CAF0899280.1"/>
    <property type="molecule type" value="Genomic_DNA"/>
</dbReference>
<feature type="compositionally biased region" description="Polar residues" evidence="1">
    <location>
        <begin position="139"/>
        <end position="163"/>
    </location>
</feature>
<feature type="compositionally biased region" description="Polar residues" evidence="1">
    <location>
        <begin position="74"/>
        <end position="118"/>
    </location>
</feature>
<feature type="compositionally biased region" description="Low complexity" evidence="1">
    <location>
        <begin position="55"/>
        <end position="68"/>
    </location>
</feature>
<sequence length="306" mass="33242">MLHDSSDEDEGGGGAVNKKVVNNPPVNRPVAALNRPAANHVNTGSPVLTSRSEHSSPTSKTTPTHFSPQANFHAPSTPTQRTLPKIPTSVNNSPSASLRSSTNTNLFPDTQNSSMLFNTDTTSIKSDDSSTFSEGHLHPSQQQSSLTKTRSQQPTTTATINQNTSSLSKTLATTASSSTGTTASSTGIPADRAPSPSPSLISEREREENERVERELELKRKRLQVYVFICRCVACPFNSKQSSDMARKHLKITLVQYGVIKERFLAFLNDNHATGIPELSTFINQVRVCGKNSIKTRSRVDIMGIH</sequence>
<dbReference type="PANTHER" id="PTHR12166">
    <property type="entry name" value="CALCIUM-DEPENDENT SECRETION ACTIVATOR"/>
    <property type="match status" value="1"/>
</dbReference>
<dbReference type="GO" id="GO:0016079">
    <property type="term" value="P:synaptic vesicle exocytosis"/>
    <property type="evidence" value="ECO:0007669"/>
    <property type="project" value="InterPro"/>
</dbReference>
<evidence type="ECO:0000313" key="2">
    <source>
        <dbReference type="EMBL" id="CAF0899280.1"/>
    </source>
</evidence>
<protein>
    <submittedName>
        <fullName evidence="2">Uncharacterized protein</fullName>
    </submittedName>
</protein>
<evidence type="ECO:0000313" key="3">
    <source>
        <dbReference type="Proteomes" id="UP000663852"/>
    </source>
</evidence>
<reference evidence="2" key="1">
    <citation type="submission" date="2021-02" db="EMBL/GenBank/DDBJ databases">
        <authorList>
            <person name="Nowell W R."/>
        </authorList>
    </citation>
    <scope>NUCLEOTIDE SEQUENCE</scope>
</reference>
<feature type="compositionally biased region" description="Basic and acidic residues" evidence="1">
    <location>
        <begin position="202"/>
        <end position="211"/>
    </location>
</feature>
<feature type="compositionally biased region" description="Low complexity" evidence="1">
    <location>
        <begin position="16"/>
        <end position="32"/>
    </location>
</feature>
<dbReference type="GO" id="GO:0098793">
    <property type="term" value="C:presynapse"/>
    <property type="evidence" value="ECO:0007669"/>
    <property type="project" value="GOC"/>
</dbReference>
<feature type="compositionally biased region" description="Low complexity" evidence="1">
    <location>
        <begin position="164"/>
        <end position="187"/>
    </location>
</feature>
<organism evidence="2 3">
    <name type="scientific">Adineta ricciae</name>
    <name type="common">Rotifer</name>
    <dbReference type="NCBI Taxonomy" id="249248"/>
    <lineage>
        <taxon>Eukaryota</taxon>
        <taxon>Metazoa</taxon>
        <taxon>Spiralia</taxon>
        <taxon>Gnathifera</taxon>
        <taxon>Rotifera</taxon>
        <taxon>Eurotatoria</taxon>
        <taxon>Bdelloidea</taxon>
        <taxon>Adinetida</taxon>
        <taxon>Adinetidae</taxon>
        <taxon>Adineta</taxon>
    </lineage>
</organism>
<gene>
    <name evidence="2" type="ORF">EDS130_LOCUS9699</name>
</gene>
<feature type="region of interest" description="Disordered" evidence="1">
    <location>
        <begin position="1"/>
        <end position="211"/>
    </location>
</feature>
<dbReference type="OrthoDB" id="10063282at2759"/>
<comment type="caution">
    <text evidence="2">The sequence shown here is derived from an EMBL/GenBank/DDBJ whole genome shotgun (WGS) entry which is preliminary data.</text>
</comment>
<feature type="compositionally biased region" description="Acidic residues" evidence="1">
    <location>
        <begin position="1"/>
        <end position="11"/>
    </location>
</feature>